<proteinExistence type="predicted"/>
<accession>A0A645I9X4</accession>
<sequence>MTRRNLNVLLSRKVPEAMNPCIGTGLFQVAEMAFTGYLVKDDSGNAHRRIEMFVSVKYRSYRVSHGAGIENQYHGNLEQGGNGSTATLHAIVSVEQPHHSFREANIGFGSVTAVKLAHMFLRSHPCIQIHRRASRSQCMVLGVNVIGTAFKRLHRIPSFTQKPEQT</sequence>
<name>A0A645I9X4_9ZZZZ</name>
<reference evidence="1" key="1">
    <citation type="submission" date="2019-08" db="EMBL/GenBank/DDBJ databases">
        <authorList>
            <person name="Kucharzyk K."/>
            <person name="Murdoch R.W."/>
            <person name="Higgins S."/>
            <person name="Loffler F."/>
        </authorList>
    </citation>
    <scope>NUCLEOTIDE SEQUENCE</scope>
</reference>
<dbReference type="AlphaFoldDB" id="A0A645I9X4"/>
<evidence type="ECO:0000313" key="1">
    <source>
        <dbReference type="EMBL" id="MPN44223.1"/>
    </source>
</evidence>
<gene>
    <name evidence="1" type="ORF">SDC9_191784</name>
</gene>
<dbReference type="EMBL" id="VSSQ01103187">
    <property type="protein sequence ID" value="MPN44223.1"/>
    <property type="molecule type" value="Genomic_DNA"/>
</dbReference>
<protein>
    <submittedName>
        <fullName evidence="1">Uncharacterized protein</fullName>
    </submittedName>
</protein>
<comment type="caution">
    <text evidence="1">The sequence shown here is derived from an EMBL/GenBank/DDBJ whole genome shotgun (WGS) entry which is preliminary data.</text>
</comment>
<organism evidence="1">
    <name type="scientific">bioreactor metagenome</name>
    <dbReference type="NCBI Taxonomy" id="1076179"/>
    <lineage>
        <taxon>unclassified sequences</taxon>
        <taxon>metagenomes</taxon>
        <taxon>ecological metagenomes</taxon>
    </lineage>
</organism>